<evidence type="ECO:0000313" key="6">
    <source>
        <dbReference type="EMBL" id="UYV78184.1"/>
    </source>
</evidence>
<feature type="domain" description="CUB" evidence="5">
    <location>
        <begin position="33"/>
        <end position="166"/>
    </location>
</feature>
<dbReference type="PROSITE" id="PS50068">
    <property type="entry name" value="LDLRA_2"/>
    <property type="match status" value="1"/>
</dbReference>
<comment type="caution">
    <text evidence="3">Lacks conserved residue(s) required for the propagation of feature annotation.</text>
</comment>
<name>A0ABY6LBT5_9ARAC</name>
<dbReference type="CDD" id="cd00112">
    <property type="entry name" value="LDLa"/>
    <property type="match status" value="1"/>
</dbReference>
<organism evidence="6 7">
    <name type="scientific">Cordylochernes scorpioides</name>
    <dbReference type="NCBI Taxonomy" id="51811"/>
    <lineage>
        <taxon>Eukaryota</taxon>
        <taxon>Metazoa</taxon>
        <taxon>Ecdysozoa</taxon>
        <taxon>Arthropoda</taxon>
        <taxon>Chelicerata</taxon>
        <taxon>Arachnida</taxon>
        <taxon>Pseudoscorpiones</taxon>
        <taxon>Cheliferoidea</taxon>
        <taxon>Chernetidae</taxon>
        <taxon>Cordylochernes</taxon>
    </lineage>
</organism>
<dbReference type="Pfam" id="PF00057">
    <property type="entry name" value="Ldl_recept_a"/>
    <property type="match status" value="1"/>
</dbReference>
<dbReference type="SUPFAM" id="SSF57424">
    <property type="entry name" value="LDL receptor-like module"/>
    <property type="match status" value="1"/>
</dbReference>
<keyword evidence="4" id="KW-0812">Transmembrane</keyword>
<feature type="disulfide bond" evidence="3">
    <location>
        <begin position="456"/>
        <end position="471"/>
    </location>
</feature>
<sequence length="575" mass="63435">MEPFKQIVVSTDVVPILVTATVVEGADLCSMLNGHKLEVDPGQSGTIFVSNVSTPNEKNVSTTAGPPLRCSVQLVTHPDSHLVVTFLRMAIPGSSGLECKGDYLWIKEPAFSKSGRNFCGFQTDNDTGPIYVSRTKLVELDFVYRFSYTEAFVVRYKAFRESSSTTSGGQVVRTNDDKYCGPGNKYTITGVHGYQQSNNSGIIESPHFPMRYPRDYSAVYRLENLDPKGFIQLVFLDFQLAPWSYVEVKDSDGTELGLYDGSLFRPPALISTGPSLTLRFKANNDYPNLGFRAKYTFVNYPEKYWQQKPNTDCGGYLEESGGVITMVGTSPSVEVFDCVWILPARVAYNMESHLAIRVAKFHHLGPKSTLEIRQGTTSSASLLESLSGFHHHRGPPRTSQEVVVSATTGYYVHLHGYFNNLSHLSLVYSAFRYEDCYASDDFRCENGRCIKTSLHCDGFNHCGDGSDEATCFGIPGPGAPKGTAGRWWHSLAPSYYYPASTTSSRSSSTSTLILVSSLAGLGMFLLTTLAILVRLHRAKHRQAAPPAALRTISGGDMGEEYLHNVLYHTFSLSIK</sequence>
<dbReference type="SUPFAM" id="SSF49854">
    <property type="entry name" value="Spermadhesin, CUB domain"/>
    <property type="match status" value="3"/>
</dbReference>
<dbReference type="Gene3D" id="4.10.400.10">
    <property type="entry name" value="Low-density Lipoprotein Receptor"/>
    <property type="match status" value="1"/>
</dbReference>
<dbReference type="Proteomes" id="UP001235939">
    <property type="component" value="Chromosome 16"/>
</dbReference>
<reference evidence="6 7" key="1">
    <citation type="submission" date="2022-01" db="EMBL/GenBank/DDBJ databases">
        <title>A chromosomal length assembly of Cordylochernes scorpioides.</title>
        <authorList>
            <person name="Zeh D."/>
            <person name="Zeh J."/>
        </authorList>
    </citation>
    <scope>NUCLEOTIDE SEQUENCE [LARGE SCALE GENOMIC DNA]</scope>
    <source>
        <strain evidence="6">IN4F17</strain>
        <tissue evidence="6">Whole Body</tissue>
    </source>
</reference>
<dbReference type="PROSITE" id="PS01180">
    <property type="entry name" value="CUB"/>
    <property type="match status" value="2"/>
</dbReference>
<feature type="domain" description="CUB" evidence="5">
    <location>
        <begin position="180"/>
        <end position="298"/>
    </location>
</feature>
<dbReference type="PANTHER" id="PTHR24251">
    <property type="entry name" value="OVOCHYMASE-RELATED"/>
    <property type="match status" value="1"/>
</dbReference>
<evidence type="ECO:0000256" key="1">
    <source>
        <dbReference type="ARBA" id="ARBA00022737"/>
    </source>
</evidence>
<evidence type="ECO:0000256" key="3">
    <source>
        <dbReference type="PROSITE-ProRule" id="PRU00124"/>
    </source>
</evidence>
<keyword evidence="4" id="KW-1133">Transmembrane helix</keyword>
<evidence type="ECO:0000259" key="5">
    <source>
        <dbReference type="PROSITE" id="PS01180"/>
    </source>
</evidence>
<dbReference type="SMART" id="SM00192">
    <property type="entry name" value="LDLa"/>
    <property type="match status" value="1"/>
</dbReference>
<keyword evidence="7" id="KW-1185">Reference proteome</keyword>
<dbReference type="InterPro" id="IPR023415">
    <property type="entry name" value="LDLR_class-A_CS"/>
</dbReference>
<gene>
    <name evidence="6" type="ORF">LAZ67_16000390</name>
</gene>
<evidence type="ECO:0000256" key="4">
    <source>
        <dbReference type="SAM" id="Phobius"/>
    </source>
</evidence>
<protein>
    <recommendedName>
        <fullName evidence="5">CUB domain-containing protein</fullName>
    </recommendedName>
</protein>
<dbReference type="EMBL" id="CP092878">
    <property type="protein sequence ID" value="UYV78184.1"/>
    <property type="molecule type" value="Genomic_DNA"/>
</dbReference>
<dbReference type="InterPro" id="IPR000859">
    <property type="entry name" value="CUB_dom"/>
</dbReference>
<dbReference type="InterPro" id="IPR002172">
    <property type="entry name" value="LDrepeatLR_classA_rpt"/>
</dbReference>
<proteinExistence type="predicted"/>
<dbReference type="PROSITE" id="PS01209">
    <property type="entry name" value="LDLRA_1"/>
    <property type="match status" value="1"/>
</dbReference>
<dbReference type="InterPro" id="IPR036055">
    <property type="entry name" value="LDL_receptor-like_sf"/>
</dbReference>
<dbReference type="CDD" id="cd00041">
    <property type="entry name" value="CUB"/>
    <property type="match status" value="1"/>
</dbReference>
<feature type="transmembrane region" description="Helical" evidence="4">
    <location>
        <begin position="512"/>
        <end position="533"/>
    </location>
</feature>
<dbReference type="InterPro" id="IPR035914">
    <property type="entry name" value="Sperma_CUB_dom_sf"/>
</dbReference>
<accession>A0ABY6LBT5</accession>
<keyword evidence="4" id="KW-0472">Membrane</keyword>
<evidence type="ECO:0000313" key="7">
    <source>
        <dbReference type="Proteomes" id="UP001235939"/>
    </source>
</evidence>
<dbReference type="SMART" id="SM00042">
    <property type="entry name" value="CUB"/>
    <property type="match status" value="1"/>
</dbReference>
<dbReference type="Pfam" id="PF00431">
    <property type="entry name" value="CUB"/>
    <property type="match status" value="1"/>
</dbReference>
<feature type="disulfide bond" evidence="3">
    <location>
        <begin position="444"/>
        <end position="462"/>
    </location>
</feature>
<keyword evidence="1" id="KW-0677">Repeat</keyword>
<dbReference type="Gene3D" id="2.60.120.290">
    <property type="entry name" value="Spermadhesin, CUB domain"/>
    <property type="match status" value="2"/>
</dbReference>
<evidence type="ECO:0000256" key="2">
    <source>
        <dbReference type="ARBA" id="ARBA00023157"/>
    </source>
</evidence>
<keyword evidence="2 3" id="KW-1015">Disulfide bond</keyword>